<protein>
    <submittedName>
        <fullName evidence="2">Uncharacterized protein</fullName>
    </submittedName>
</protein>
<keyword evidence="3" id="KW-1185">Reference proteome</keyword>
<dbReference type="AlphaFoldDB" id="A0A1X2EMJ0"/>
<dbReference type="STRING" id="1798.AWC30_06265"/>
<dbReference type="EMBL" id="LQPZ01000015">
    <property type="protein sequence ID" value="ORX06700.1"/>
    <property type="molecule type" value="Genomic_DNA"/>
</dbReference>
<keyword evidence="1" id="KW-0472">Membrane</keyword>
<proteinExistence type="predicted"/>
<accession>A0A1X2EMJ0</accession>
<evidence type="ECO:0000256" key="1">
    <source>
        <dbReference type="SAM" id="Phobius"/>
    </source>
</evidence>
<gene>
    <name evidence="2" type="ORF">AWC30_06265</name>
</gene>
<evidence type="ECO:0000313" key="3">
    <source>
        <dbReference type="Proteomes" id="UP000193090"/>
    </source>
</evidence>
<feature type="transmembrane region" description="Helical" evidence="1">
    <location>
        <begin position="28"/>
        <end position="47"/>
    </location>
</feature>
<evidence type="ECO:0000313" key="2">
    <source>
        <dbReference type="EMBL" id="ORX06700.1"/>
    </source>
</evidence>
<comment type="caution">
    <text evidence="2">The sequence shown here is derived from an EMBL/GenBank/DDBJ whole genome shotgun (WGS) entry which is preliminary data.</text>
</comment>
<keyword evidence="1" id="KW-0812">Transmembrane</keyword>
<keyword evidence="1" id="KW-1133">Transmembrane helix</keyword>
<organism evidence="2 3">
    <name type="scientific">Mycolicibacillus trivialis</name>
    <dbReference type="NCBI Taxonomy" id="1798"/>
    <lineage>
        <taxon>Bacteria</taxon>
        <taxon>Bacillati</taxon>
        <taxon>Actinomycetota</taxon>
        <taxon>Actinomycetes</taxon>
        <taxon>Mycobacteriales</taxon>
        <taxon>Mycobacteriaceae</taxon>
        <taxon>Mycolicibacillus</taxon>
    </lineage>
</organism>
<reference evidence="2 3" key="1">
    <citation type="submission" date="2016-01" db="EMBL/GenBank/DDBJ databases">
        <title>The new phylogeny of the genus Mycobacterium.</title>
        <authorList>
            <person name="Tarcisio F."/>
            <person name="Conor M."/>
            <person name="Antonella G."/>
            <person name="Elisabetta G."/>
            <person name="Giulia F.S."/>
            <person name="Sara T."/>
            <person name="Anna F."/>
            <person name="Clotilde B."/>
            <person name="Roberto B."/>
            <person name="Veronica D.S."/>
            <person name="Fabio R."/>
            <person name="Monica P."/>
            <person name="Olivier J."/>
            <person name="Enrico T."/>
            <person name="Nicola S."/>
        </authorList>
    </citation>
    <scope>NUCLEOTIDE SEQUENCE [LARGE SCALE GENOMIC DNA]</scope>
    <source>
        <strain evidence="2 3">DSM 44153</strain>
    </source>
</reference>
<sequence>MGRRIADLPARAWAVATRPVSVAALAETAFWLAIPYLLIGLTLAFLQPDNLTQVRQQLQLRAPQSTEFDVAALGLAAALWPALLVSPAECPR</sequence>
<dbReference type="Proteomes" id="UP000193090">
    <property type="component" value="Unassembled WGS sequence"/>
</dbReference>
<name>A0A1X2EMJ0_9MYCO</name>